<feature type="compositionally biased region" description="Polar residues" evidence="1">
    <location>
        <begin position="139"/>
        <end position="149"/>
    </location>
</feature>
<dbReference type="Proteomes" id="UP000749646">
    <property type="component" value="Unassembled WGS sequence"/>
</dbReference>
<protein>
    <submittedName>
        <fullName evidence="2">Uncharacterized protein</fullName>
    </submittedName>
</protein>
<gene>
    <name evidence="2" type="ORF">BGZ65_010394</name>
</gene>
<evidence type="ECO:0000313" key="3">
    <source>
        <dbReference type="Proteomes" id="UP000749646"/>
    </source>
</evidence>
<feature type="non-terminal residue" evidence="2">
    <location>
        <position position="309"/>
    </location>
</feature>
<evidence type="ECO:0000313" key="2">
    <source>
        <dbReference type="EMBL" id="KAF9994016.1"/>
    </source>
</evidence>
<sequence>PSRFHLAETWKTVEVPKWRQRLHKFFQDHQPTRWLAEDFDEVYGGGDIDDFMKGMITAKNRPWKLSAHFASLNTYYTTDPAGTAIINIIRQRGLTELKRQNAEIKKVGDIYDGIASPPTAASLPTATSGPSTFKRKRSAQSVESSSQPRGLSPCVRVLERINQNRKDRKKSSGKGTVQSFSSSPQVLVDPEEYVPVVYSVGGQNVGQAFYKLQLYGIELTNNPDIKATIANLKCFLAVNYIWDMVEDLGLPVHTKQLIRFTLTQPSFSFSDQINILLCNLETELSAGKIQQEAPVGDELSEDIIDICRA</sequence>
<accession>A0A9P6SRQ9</accession>
<comment type="caution">
    <text evidence="2">The sequence shown here is derived from an EMBL/GenBank/DDBJ whole genome shotgun (WGS) entry which is preliminary data.</text>
</comment>
<dbReference type="AlphaFoldDB" id="A0A9P6SRQ9"/>
<organism evidence="2 3">
    <name type="scientific">Modicella reniformis</name>
    <dbReference type="NCBI Taxonomy" id="1440133"/>
    <lineage>
        <taxon>Eukaryota</taxon>
        <taxon>Fungi</taxon>
        <taxon>Fungi incertae sedis</taxon>
        <taxon>Mucoromycota</taxon>
        <taxon>Mortierellomycotina</taxon>
        <taxon>Mortierellomycetes</taxon>
        <taxon>Mortierellales</taxon>
        <taxon>Mortierellaceae</taxon>
        <taxon>Modicella</taxon>
    </lineage>
</organism>
<feature type="compositionally biased region" description="Low complexity" evidence="1">
    <location>
        <begin position="118"/>
        <end position="132"/>
    </location>
</feature>
<dbReference type="OrthoDB" id="2387940at2759"/>
<keyword evidence="3" id="KW-1185">Reference proteome</keyword>
<evidence type="ECO:0000256" key="1">
    <source>
        <dbReference type="SAM" id="MobiDB-lite"/>
    </source>
</evidence>
<feature type="region of interest" description="Disordered" evidence="1">
    <location>
        <begin position="118"/>
        <end position="183"/>
    </location>
</feature>
<feature type="non-terminal residue" evidence="2">
    <location>
        <position position="1"/>
    </location>
</feature>
<dbReference type="EMBL" id="JAAAHW010001681">
    <property type="protein sequence ID" value="KAF9994016.1"/>
    <property type="molecule type" value="Genomic_DNA"/>
</dbReference>
<reference evidence="2" key="1">
    <citation type="journal article" date="2020" name="Fungal Divers.">
        <title>Resolving the Mortierellaceae phylogeny through synthesis of multi-gene phylogenetics and phylogenomics.</title>
        <authorList>
            <person name="Vandepol N."/>
            <person name="Liber J."/>
            <person name="Desiro A."/>
            <person name="Na H."/>
            <person name="Kennedy M."/>
            <person name="Barry K."/>
            <person name="Grigoriev I.V."/>
            <person name="Miller A.N."/>
            <person name="O'Donnell K."/>
            <person name="Stajich J.E."/>
            <person name="Bonito G."/>
        </authorList>
    </citation>
    <scope>NUCLEOTIDE SEQUENCE</scope>
    <source>
        <strain evidence="2">MES-2147</strain>
    </source>
</reference>
<name>A0A9P6SRQ9_9FUNG</name>
<feature type="compositionally biased region" description="Polar residues" evidence="1">
    <location>
        <begin position="173"/>
        <end position="183"/>
    </location>
</feature>
<proteinExistence type="predicted"/>